<dbReference type="EMBL" id="CAXKWB010049772">
    <property type="protein sequence ID" value="CAL4169105.1"/>
    <property type="molecule type" value="Genomic_DNA"/>
</dbReference>
<feature type="compositionally biased region" description="Basic residues" evidence="1">
    <location>
        <begin position="158"/>
        <end position="179"/>
    </location>
</feature>
<keyword evidence="4" id="KW-1185">Reference proteome</keyword>
<comment type="caution">
    <text evidence="3">The sequence shown here is derived from an EMBL/GenBank/DDBJ whole genome shotgun (WGS) entry which is preliminary data.</text>
</comment>
<proteinExistence type="predicted"/>
<dbReference type="AlphaFoldDB" id="A0AAV2S968"/>
<evidence type="ECO:0000313" key="3">
    <source>
        <dbReference type="EMBL" id="CAL4169105.1"/>
    </source>
</evidence>
<dbReference type="Gene3D" id="3.30.420.10">
    <property type="entry name" value="Ribonuclease H-like superfamily/Ribonuclease H"/>
    <property type="match status" value="1"/>
</dbReference>
<gene>
    <name evidence="3" type="ORF">MNOR_LOCUS33781</name>
</gene>
<evidence type="ECO:0000313" key="4">
    <source>
        <dbReference type="Proteomes" id="UP001497623"/>
    </source>
</evidence>
<dbReference type="InterPro" id="IPR004875">
    <property type="entry name" value="DDE_SF_endonuclease_dom"/>
</dbReference>
<evidence type="ECO:0000256" key="1">
    <source>
        <dbReference type="SAM" id="MobiDB-lite"/>
    </source>
</evidence>
<dbReference type="Proteomes" id="UP001497623">
    <property type="component" value="Unassembled WGS sequence"/>
</dbReference>
<dbReference type="Pfam" id="PF03184">
    <property type="entry name" value="DDE_1"/>
    <property type="match status" value="1"/>
</dbReference>
<name>A0AAV2S968_MEGNR</name>
<sequence>MMDTNFESWFKTCFVPQSFELSGSHHRLLMYDGHNSHLTYDTVKCAMDNDITILCLPPNTSHALQPLDVGVFKTVKSTYARVCEEYFKSSRRVKAISKEQFPKVFKKVWDQLDEALPKAGFKAAGLLPFNPHAVDDQIILGAKAVRSGTPPPGSPTRAGRRPRNKRSVGRPRSSPRRGPRNNVKLLRQAICSVLDKSPAEGLSAKPRKITRVQCKAGEVLTTPEVAKRLLDEKITRENKKPTKKSKVSTSAQV</sequence>
<feature type="domain" description="DDE-1" evidence="2">
    <location>
        <begin position="3"/>
        <end position="90"/>
    </location>
</feature>
<dbReference type="InterPro" id="IPR036397">
    <property type="entry name" value="RNaseH_sf"/>
</dbReference>
<feature type="non-terminal residue" evidence="3">
    <location>
        <position position="253"/>
    </location>
</feature>
<feature type="compositionally biased region" description="Basic and acidic residues" evidence="1">
    <location>
        <begin position="230"/>
        <end position="240"/>
    </location>
</feature>
<feature type="region of interest" description="Disordered" evidence="1">
    <location>
        <begin position="143"/>
        <end position="183"/>
    </location>
</feature>
<reference evidence="3 4" key="1">
    <citation type="submission" date="2024-05" db="EMBL/GenBank/DDBJ databases">
        <authorList>
            <person name="Wallberg A."/>
        </authorList>
    </citation>
    <scope>NUCLEOTIDE SEQUENCE [LARGE SCALE GENOMIC DNA]</scope>
</reference>
<dbReference type="GO" id="GO:0003676">
    <property type="term" value="F:nucleic acid binding"/>
    <property type="evidence" value="ECO:0007669"/>
    <property type="project" value="InterPro"/>
</dbReference>
<organism evidence="3 4">
    <name type="scientific">Meganyctiphanes norvegica</name>
    <name type="common">Northern krill</name>
    <name type="synonym">Thysanopoda norvegica</name>
    <dbReference type="NCBI Taxonomy" id="48144"/>
    <lineage>
        <taxon>Eukaryota</taxon>
        <taxon>Metazoa</taxon>
        <taxon>Ecdysozoa</taxon>
        <taxon>Arthropoda</taxon>
        <taxon>Crustacea</taxon>
        <taxon>Multicrustacea</taxon>
        <taxon>Malacostraca</taxon>
        <taxon>Eumalacostraca</taxon>
        <taxon>Eucarida</taxon>
        <taxon>Euphausiacea</taxon>
        <taxon>Euphausiidae</taxon>
        <taxon>Meganyctiphanes</taxon>
    </lineage>
</organism>
<feature type="region of interest" description="Disordered" evidence="1">
    <location>
        <begin position="230"/>
        <end position="253"/>
    </location>
</feature>
<protein>
    <recommendedName>
        <fullName evidence="2">DDE-1 domain-containing protein</fullName>
    </recommendedName>
</protein>
<evidence type="ECO:0000259" key="2">
    <source>
        <dbReference type="Pfam" id="PF03184"/>
    </source>
</evidence>
<accession>A0AAV2S968</accession>